<organism evidence="7 8">
    <name type="scientific">Trujillonella endophytica</name>
    <dbReference type="NCBI Taxonomy" id="673521"/>
    <lineage>
        <taxon>Bacteria</taxon>
        <taxon>Bacillati</taxon>
        <taxon>Actinomycetota</taxon>
        <taxon>Actinomycetes</taxon>
        <taxon>Geodermatophilales</taxon>
        <taxon>Geodermatophilaceae</taxon>
        <taxon>Trujillonella</taxon>
    </lineage>
</organism>
<evidence type="ECO:0000256" key="4">
    <source>
        <dbReference type="PROSITE-ProRule" id="PRU00335"/>
    </source>
</evidence>
<dbReference type="InterPro" id="IPR001647">
    <property type="entry name" value="HTH_TetR"/>
</dbReference>
<reference evidence="8" key="1">
    <citation type="submission" date="2016-10" db="EMBL/GenBank/DDBJ databases">
        <authorList>
            <person name="Varghese N."/>
            <person name="Submissions S."/>
        </authorList>
    </citation>
    <scope>NUCLEOTIDE SEQUENCE [LARGE SCALE GENOMIC DNA]</scope>
    <source>
        <strain evidence="8">DSM 45413</strain>
    </source>
</reference>
<dbReference type="Gene3D" id="1.10.357.10">
    <property type="entry name" value="Tetracycline Repressor, domain 2"/>
    <property type="match status" value="1"/>
</dbReference>
<evidence type="ECO:0000256" key="2">
    <source>
        <dbReference type="ARBA" id="ARBA00023125"/>
    </source>
</evidence>
<dbReference type="Gene3D" id="1.10.10.60">
    <property type="entry name" value="Homeodomain-like"/>
    <property type="match status" value="1"/>
</dbReference>
<protein>
    <submittedName>
        <fullName evidence="7">Transcriptional regulator, TetR family</fullName>
    </submittedName>
</protein>
<dbReference type="GO" id="GO:0000976">
    <property type="term" value="F:transcription cis-regulatory region binding"/>
    <property type="evidence" value="ECO:0007669"/>
    <property type="project" value="TreeGrafter"/>
</dbReference>
<dbReference type="Proteomes" id="UP000198960">
    <property type="component" value="Unassembled WGS sequence"/>
</dbReference>
<dbReference type="InterPro" id="IPR050109">
    <property type="entry name" value="HTH-type_TetR-like_transc_reg"/>
</dbReference>
<feature type="domain" description="HTH tetR-type" evidence="6">
    <location>
        <begin position="35"/>
        <end position="93"/>
    </location>
</feature>
<evidence type="ECO:0000256" key="1">
    <source>
        <dbReference type="ARBA" id="ARBA00023015"/>
    </source>
</evidence>
<gene>
    <name evidence="7" type="ORF">SAMN05660991_00669</name>
</gene>
<dbReference type="PANTHER" id="PTHR30055">
    <property type="entry name" value="HTH-TYPE TRANSCRIPTIONAL REGULATOR RUTR"/>
    <property type="match status" value="1"/>
</dbReference>
<dbReference type="OrthoDB" id="3469831at2"/>
<dbReference type="Pfam" id="PF00440">
    <property type="entry name" value="TetR_N"/>
    <property type="match status" value="1"/>
</dbReference>
<dbReference type="InterPro" id="IPR036271">
    <property type="entry name" value="Tet_transcr_reg_TetR-rel_C_sf"/>
</dbReference>
<accession>A0A1H8QL70</accession>
<dbReference type="STRING" id="673521.SAMN05660991_00669"/>
<evidence type="ECO:0000256" key="3">
    <source>
        <dbReference type="ARBA" id="ARBA00023163"/>
    </source>
</evidence>
<evidence type="ECO:0000313" key="7">
    <source>
        <dbReference type="EMBL" id="SEO54979.1"/>
    </source>
</evidence>
<dbReference type="EMBL" id="FOEE01000002">
    <property type="protein sequence ID" value="SEO54979.1"/>
    <property type="molecule type" value="Genomic_DNA"/>
</dbReference>
<keyword evidence="3" id="KW-0804">Transcription</keyword>
<proteinExistence type="predicted"/>
<evidence type="ECO:0000256" key="5">
    <source>
        <dbReference type="SAM" id="MobiDB-lite"/>
    </source>
</evidence>
<dbReference type="SUPFAM" id="SSF46689">
    <property type="entry name" value="Homeodomain-like"/>
    <property type="match status" value="1"/>
</dbReference>
<evidence type="ECO:0000259" key="6">
    <source>
        <dbReference type="PROSITE" id="PS50977"/>
    </source>
</evidence>
<dbReference type="InterPro" id="IPR009057">
    <property type="entry name" value="Homeodomain-like_sf"/>
</dbReference>
<feature type="DNA-binding region" description="H-T-H motif" evidence="4">
    <location>
        <begin position="56"/>
        <end position="75"/>
    </location>
</feature>
<dbReference type="PROSITE" id="PS50977">
    <property type="entry name" value="HTH_TETR_2"/>
    <property type="match status" value="1"/>
</dbReference>
<dbReference type="SUPFAM" id="SSF48498">
    <property type="entry name" value="Tetracyclin repressor-like, C-terminal domain"/>
    <property type="match status" value="1"/>
</dbReference>
<evidence type="ECO:0000313" key="8">
    <source>
        <dbReference type="Proteomes" id="UP000198960"/>
    </source>
</evidence>
<keyword evidence="2 4" id="KW-0238">DNA-binding</keyword>
<dbReference type="RefSeq" id="WP_091940187.1">
    <property type="nucleotide sequence ID" value="NZ_FOEE01000002.1"/>
</dbReference>
<dbReference type="AlphaFoldDB" id="A0A1H8QL70"/>
<keyword evidence="8" id="KW-1185">Reference proteome</keyword>
<name>A0A1H8QL70_9ACTN</name>
<keyword evidence="1" id="KW-0805">Transcription regulation</keyword>
<dbReference type="GO" id="GO:0003700">
    <property type="term" value="F:DNA-binding transcription factor activity"/>
    <property type="evidence" value="ECO:0007669"/>
    <property type="project" value="TreeGrafter"/>
</dbReference>
<feature type="region of interest" description="Disordered" evidence="5">
    <location>
        <begin position="1"/>
        <end position="34"/>
    </location>
</feature>
<sequence>MVHVEAPGGEAQPSSWVARAADRAPSVRSSRERSMQRAQQIVQAARRLITTGGDFTTHQLAREAGIAIQTLYKHFAGKDEVMLAVLEDVIGDSMDQLRRQGLAIADPVERLRFYVFSTMTALDDDSGRLIPVEHWRLVQLYPDEVEQARRPVADLFATALQEAREAGLLAPADVAHAAALTNQLLLAEYHQQYFARRREPGAVIAARLWAFLLPAYGGGLPASAPVDVPVPSPAAAPVP</sequence>
<dbReference type="PANTHER" id="PTHR30055:SF234">
    <property type="entry name" value="HTH-TYPE TRANSCRIPTIONAL REGULATOR BETI"/>
    <property type="match status" value="1"/>
</dbReference>